<name>A0A059CAT2_EUCGR</name>
<dbReference type="Pfam" id="PF24758">
    <property type="entry name" value="LRR_At5g56370"/>
    <property type="match status" value="1"/>
</dbReference>
<proteinExistence type="predicted"/>
<dbReference type="PANTHER" id="PTHR32212">
    <property type="entry name" value="CYCLIN-LIKE F-BOX"/>
    <property type="match status" value="1"/>
</dbReference>
<evidence type="ECO:0000313" key="2">
    <source>
        <dbReference type="EMBL" id="KCW75359.1"/>
    </source>
</evidence>
<dbReference type="Gene3D" id="3.80.10.10">
    <property type="entry name" value="Ribonuclease Inhibitor"/>
    <property type="match status" value="1"/>
</dbReference>
<sequence>MKDSVRTCALSKKWRYLWTSYPNLALFERNFSGRKQFTNFRNVERCFVHLSEILGNFVLPYCLFSCATLTSLISSIPWALKLPSQIWLPNLKHLHLQCSTFVDKHSTEQQLSSCPVLEESTIRYCTWDNLETLTIRAPMLKILTIQDEDFDCSSVCPSVHPYTYRL</sequence>
<accession>A0A059CAT2</accession>
<gene>
    <name evidence="2" type="ORF">EUGRSUZ_E04105</name>
</gene>
<dbReference type="SUPFAM" id="SSF52047">
    <property type="entry name" value="RNI-like"/>
    <property type="match status" value="1"/>
</dbReference>
<protein>
    <recommendedName>
        <fullName evidence="1">F-box/LRR-repeat protein 15/At3g58940/PEG3-like LRR domain-containing protein</fullName>
    </recommendedName>
</protein>
<dbReference type="EMBL" id="KK198757">
    <property type="protein sequence ID" value="KCW75359.1"/>
    <property type="molecule type" value="Genomic_DNA"/>
</dbReference>
<reference evidence="2" key="1">
    <citation type="submission" date="2013-07" db="EMBL/GenBank/DDBJ databases">
        <title>The genome of Eucalyptus grandis.</title>
        <authorList>
            <person name="Schmutz J."/>
            <person name="Hayes R."/>
            <person name="Myburg A."/>
            <person name="Tuskan G."/>
            <person name="Grattapaglia D."/>
            <person name="Rokhsar D.S."/>
        </authorList>
    </citation>
    <scope>NUCLEOTIDE SEQUENCE</scope>
    <source>
        <tissue evidence="2">Leaf extractions</tissue>
    </source>
</reference>
<dbReference type="AlphaFoldDB" id="A0A059CAT2"/>
<dbReference type="InParanoid" id="A0A059CAT2"/>
<dbReference type="InterPro" id="IPR032675">
    <property type="entry name" value="LRR_dom_sf"/>
</dbReference>
<dbReference type="InterPro" id="IPR055411">
    <property type="entry name" value="LRR_FXL15/At3g58940/PEG3-like"/>
</dbReference>
<dbReference type="OMA" id="WITELVM"/>
<evidence type="ECO:0000259" key="1">
    <source>
        <dbReference type="Pfam" id="PF24758"/>
    </source>
</evidence>
<organism evidence="2">
    <name type="scientific">Eucalyptus grandis</name>
    <name type="common">Flooded gum</name>
    <dbReference type="NCBI Taxonomy" id="71139"/>
    <lineage>
        <taxon>Eukaryota</taxon>
        <taxon>Viridiplantae</taxon>
        <taxon>Streptophyta</taxon>
        <taxon>Embryophyta</taxon>
        <taxon>Tracheophyta</taxon>
        <taxon>Spermatophyta</taxon>
        <taxon>Magnoliopsida</taxon>
        <taxon>eudicotyledons</taxon>
        <taxon>Gunneridae</taxon>
        <taxon>Pentapetalae</taxon>
        <taxon>rosids</taxon>
        <taxon>malvids</taxon>
        <taxon>Myrtales</taxon>
        <taxon>Myrtaceae</taxon>
        <taxon>Myrtoideae</taxon>
        <taxon>Eucalypteae</taxon>
        <taxon>Eucalyptus</taxon>
    </lineage>
</organism>
<dbReference type="Gramene" id="KCW75359">
    <property type="protein sequence ID" value="KCW75359"/>
    <property type="gene ID" value="EUGRSUZ_E04105"/>
</dbReference>
<dbReference type="PANTHER" id="PTHR32212:SF234">
    <property type="entry name" value="F-BOX_LRR-REPEAT PROTEIN 13-LIKE"/>
    <property type="match status" value="1"/>
</dbReference>
<feature type="domain" description="F-box/LRR-repeat protein 15/At3g58940/PEG3-like LRR" evidence="1">
    <location>
        <begin position="51"/>
        <end position="148"/>
    </location>
</feature>